<sequence length="80" mass="8557">MPILLAARWASIESSMVQQPRLPVRSVPGMRLRARCTPTTSWPASTALAAATAESTPPLIAAKTFIRQVYAGAGPEPRRA</sequence>
<evidence type="ECO:0000313" key="2">
    <source>
        <dbReference type="Proteomes" id="UP000321154"/>
    </source>
</evidence>
<dbReference type="Proteomes" id="UP000321154">
    <property type="component" value="Unassembled WGS sequence"/>
</dbReference>
<reference evidence="1 2" key="1">
    <citation type="submission" date="2019-07" db="EMBL/GenBank/DDBJ databases">
        <title>Whole genome shotgun sequence of Frigoribacterium faeni NBRC 103066.</title>
        <authorList>
            <person name="Hosoyama A."/>
            <person name="Uohara A."/>
            <person name="Ohji S."/>
            <person name="Ichikawa N."/>
        </authorList>
    </citation>
    <scope>NUCLEOTIDE SEQUENCE [LARGE SCALE GENOMIC DNA]</scope>
    <source>
        <strain evidence="1 2">NBRC 103066</strain>
    </source>
</reference>
<dbReference type="EMBL" id="BJUV01000011">
    <property type="protein sequence ID" value="GEK83055.1"/>
    <property type="molecule type" value="Genomic_DNA"/>
</dbReference>
<evidence type="ECO:0000313" key="1">
    <source>
        <dbReference type="EMBL" id="GEK83055.1"/>
    </source>
</evidence>
<protein>
    <submittedName>
        <fullName evidence="1">Uncharacterized protein</fullName>
    </submittedName>
</protein>
<keyword evidence="2" id="KW-1185">Reference proteome</keyword>
<proteinExistence type="predicted"/>
<name>A0ABQ0UNI8_9MICO</name>
<comment type="caution">
    <text evidence="1">The sequence shown here is derived from an EMBL/GenBank/DDBJ whole genome shotgun (WGS) entry which is preliminary data.</text>
</comment>
<gene>
    <name evidence="1" type="ORF">FFA01_13640</name>
</gene>
<organism evidence="1 2">
    <name type="scientific">Frigoribacterium faeni</name>
    <dbReference type="NCBI Taxonomy" id="145483"/>
    <lineage>
        <taxon>Bacteria</taxon>
        <taxon>Bacillati</taxon>
        <taxon>Actinomycetota</taxon>
        <taxon>Actinomycetes</taxon>
        <taxon>Micrococcales</taxon>
        <taxon>Microbacteriaceae</taxon>
        <taxon>Frigoribacterium</taxon>
    </lineage>
</organism>
<accession>A0ABQ0UNI8</accession>